<evidence type="ECO:0000313" key="1">
    <source>
        <dbReference type="EMBL" id="KAK3256728.1"/>
    </source>
</evidence>
<gene>
    <name evidence="1" type="ORF">CYMTET_34151</name>
</gene>
<accession>A0AAE0KQ88</accession>
<comment type="caution">
    <text evidence="1">The sequence shown here is derived from an EMBL/GenBank/DDBJ whole genome shotgun (WGS) entry which is preliminary data.</text>
</comment>
<feature type="non-terminal residue" evidence="1">
    <location>
        <position position="314"/>
    </location>
</feature>
<protein>
    <submittedName>
        <fullName evidence="1">Uncharacterized protein</fullName>
    </submittedName>
</protein>
<reference evidence="1 2" key="1">
    <citation type="journal article" date="2015" name="Genome Biol. Evol.">
        <title>Comparative Genomics of a Bacterivorous Green Alga Reveals Evolutionary Causalities and Consequences of Phago-Mixotrophic Mode of Nutrition.</title>
        <authorList>
            <person name="Burns J.A."/>
            <person name="Paasch A."/>
            <person name="Narechania A."/>
            <person name="Kim E."/>
        </authorList>
    </citation>
    <scope>NUCLEOTIDE SEQUENCE [LARGE SCALE GENOMIC DNA]</scope>
    <source>
        <strain evidence="1 2">PLY_AMNH</strain>
    </source>
</reference>
<proteinExistence type="predicted"/>
<dbReference type="EMBL" id="LGRX02021395">
    <property type="protein sequence ID" value="KAK3256728.1"/>
    <property type="molecule type" value="Genomic_DNA"/>
</dbReference>
<name>A0AAE0KQ88_9CHLO</name>
<dbReference type="AlphaFoldDB" id="A0AAE0KQ88"/>
<keyword evidence="2" id="KW-1185">Reference proteome</keyword>
<organism evidence="1 2">
    <name type="scientific">Cymbomonas tetramitiformis</name>
    <dbReference type="NCBI Taxonomy" id="36881"/>
    <lineage>
        <taxon>Eukaryota</taxon>
        <taxon>Viridiplantae</taxon>
        <taxon>Chlorophyta</taxon>
        <taxon>Pyramimonadophyceae</taxon>
        <taxon>Pyramimonadales</taxon>
        <taxon>Pyramimonadaceae</taxon>
        <taxon>Cymbomonas</taxon>
    </lineage>
</organism>
<evidence type="ECO:0000313" key="2">
    <source>
        <dbReference type="Proteomes" id="UP001190700"/>
    </source>
</evidence>
<sequence>MPIENASRVVNKDVTPYTLKLFHLNPLHDARLVDVKPEYQDFAKQLLAIEEDAKWHSCIEVARGSDMQWLLRLLEFASAQIQSAVVPCQFSGADIIWQLAQLPAGQRPAFTVEEVEGLLMPELQSASPELVGPQESEARQERMRATALELLEQVGAVEGSLASLWWIYRCVELEEGARTQGATQQAVIRMLEWGTTAWRGTSALGISRGRLSRQVALEQMCVGALGAILLKNEPTSEALDPLWKPIPNLHTLATDQVLGWRLLGNLIGHLAVYELLEEVYAEEECWDRHVFQSTHPHVGSTEQNLAMPTLPTPM</sequence>
<dbReference type="Proteomes" id="UP001190700">
    <property type="component" value="Unassembled WGS sequence"/>
</dbReference>